<reference evidence="2 3" key="1">
    <citation type="journal article" date="2019" name="Microbiome">
        <title>Annotated bacterial chromosomes from frame-shift-corrected long-read metagenomic data.</title>
        <authorList>
            <person name="Arumugam K."/>
            <person name="Bagci C."/>
            <person name="Bessarab I."/>
            <person name="Beier S."/>
            <person name="Buchfink B."/>
            <person name="Gorska A."/>
            <person name="Qiu G."/>
            <person name="Huson D.H."/>
            <person name="Williams R.B.H."/>
        </authorList>
    </citation>
    <scope>NUCLEOTIDE SEQUENCE [LARGE SCALE GENOMIC DNA]</scope>
    <source>
        <strain evidence="2">SSA1</strain>
    </source>
</reference>
<evidence type="ECO:0000313" key="2">
    <source>
        <dbReference type="EMBL" id="QLH49069.1"/>
    </source>
</evidence>
<accession>A0A7D5NBQ9</accession>
<dbReference type="EMBL" id="CP058708">
    <property type="protein sequence ID" value="QLH49069.1"/>
    <property type="molecule type" value="Genomic_DNA"/>
</dbReference>
<gene>
    <name evidence="2" type="ORF">HWD57_04215</name>
</gene>
<evidence type="ECO:0000256" key="1">
    <source>
        <dbReference type="SAM" id="MobiDB-lite"/>
    </source>
</evidence>
<organism evidence="2 3">
    <name type="scientific">Candidatus Accumulibacter cognatus</name>
    <dbReference type="NCBI Taxonomy" id="2954383"/>
    <lineage>
        <taxon>Bacteria</taxon>
        <taxon>Pseudomonadati</taxon>
        <taxon>Pseudomonadota</taxon>
        <taxon>Betaproteobacteria</taxon>
        <taxon>Candidatus Accumulibacter</taxon>
    </lineage>
</organism>
<proteinExistence type="predicted"/>
<protein>
    <submittedName>
        <fullName evidence="2">Uncharacterized protein</fullName>
    </submittedName>
</protein>
<feature type="region of interest" description="Disordered" evidence="1">
    <location>
        <begin position="125"/>
        <end position="157"/>
    </location>
</feature>
<sequence length="283" mass="29670">MVRISGCRQAVVAVSKASVEQCLVAITSQRCQGEGKQRNGCRSGWPWSGQGLGLLVVVLDHGQLVRVFVLSIGKAGHEATTAHQCRAVPGGDHRPAVPGRRQAAQRLPVRLAVVWSGPRVAGCGARSRAVGPGLRPLDRESRPRGNDGASVSSGAWWRSPASGARAKASSATAAGQAGRGLVRASGCWLWCSITGSWSGSSSSRSGKPATRQRRRISVERCLVAITGQRCQGEGKQRNGCRSGWPWSGQGLGLLVVVLDHGQLVRVFVLSIGKAGHKATTVPA</sequence>
<feature type="compositionally biased region" description="Basic and acidic residues" evidence="1">
    <location>
        <begin position="136"/>
        <end position="145"/>
    </location>
</feature>
<dbReference type="AlphaFoldDB" id="A0A7D5NBQ9"/>
<dbReference type="Proteomes" id="UP000509684">
    <property type="component" value="Chromosome"/>
</dbReference>
<name>A0A7D5NBQ9_9PROT</name>
<evidence type="ECO:0000313" key="3">
    <source>
        <dbReference type="Proteomes" id="UP000509684"/>
    </source>
</evidence>
<dbReference type="KEGG" id="acog:HWD57_04215"/>